<protein>
    <submittedName>
        <fullName evidence="7">Uncharacterized protein</fullName>
    </submittedName>
</protein>
<evidence type="ECO:0000256" key="4">
    <source>
        <dbReference type="ARBA" id="ARBA00022989"/>
    </source>
</evidence>
<feature type="transmembrane region" description="Helical" evidence="6">
    <location>
        <begin position="51"/>
        <end position="73"/>
    </location>
</feature>
<proteinExistence type="predicted"/>
<gene>
    <name evidence="7" type="ORF">METZ01_LOCUS242502</name>
</gene>
<dbReference type="InterPro" id="IPR017039">
    <property type="entry name" value="Virul_fac_BrkB"/>
</dbReference>
<keyword evidence="4 6" id="KW-1133">Transmembrane helix</keyword>
<name>A0A382HQQ5_9ZZZZ</name>
<dbReference type="PANTHER" id="PTHR30213:SF0">
    <property type="entry name" value="UPF0761 MEMBRANE PROTEIN YIHY"/>
    <property type="match status" value="1"/>
</dbReference>
<feature type="non-terminal residue" evidence="7">
    <location>
        <position position="108"/>
    </location>
</feature>
<evidence type="ECO:0000313" key="7">
    <source>
        <dbReference type="EMBL" id="SVB89648.1"/>
    </source>
</evidence>
<evidence type="ECO:0000256" key="1">
    <source>
        <dbReference type="ARBA" id="ARBA00004651"/>
    </source>
</evidence>
<keyword evidence="5 6" id="KW-0472">Membrane</keyword>
<dbReference type="EMBL" id="UINC01062745">
    <property type="protein sequence ID" value="SVB89648.1"/>
    <property type="molecule type" value="Genomic_DNA"/>
</dbReference>
<comment type="subcellular location">
    <subcellularLocation>
        <location evidence="1">Cell membrane</location>
        <topology evidence="1">Multi-pass membrane protein</topology>
    </subcellularLocation>
</comment>
<sequence length="108" mass="12391">MFPKITDFIQSHIWELPLDQLPRWQSPLIKQVRVLILAFKGFNRDKCQLRAAALTFYSILSLIPILAMVFGIAKGFGFEQTLELLLQEKIASRDMVAQEGLDWIISKA</sequence>
<dbReference type="PANTHER" id="PTHR30213">
    <property type="entry name" value="INNER MEMBRANE PROTEIN YHJD"/>
    <property type="match status" value="1"/>
</dbReference>
<evidence type="ECO:0000256" key="5">
    <source>
        <dbReference type="ARBA" id="ARBA00023136"/>
    </source>
</evidence>
<keyword evidence="2" id="KW-1003">Cell membrane</keyword>
<dbReference type="GO" id="GO:0005886">
    <property type="term" value="C:plasma membrane"/>
    <property type="evidence" value="ECO:0007669"/>
    <property type="project" value="UniProtKB-SubCell"/>
</dbReference>
<evidence type="ECO:0000256" key="6">
    <source>
        <dbReference type="SAM" id="Phobius"/>
    </source>
</evidence>
<evidence type="ECO:0000256" key="3">
    <source>
        <dbReference type="ARBA" id="ARBA00022692"/>
    </source>
</evidence>
<dbReference type="Pfam" id="PF03631">
    <property type="entry name" value="Virul_fac_BrkB"/>
    <property type="match status" value="1"/>
</dbReference>
<accession>A0A382HQQ5</accession>
<keyword evidence="3 6" id="KW-0812">Transmembrane</keyword>
<dbReference type="AlphaFoldDB" id="A0A382HQQ5"/>
<organism evidence="7">
    <name type="scientific">marine metagenome</name>
    <dbReference type="NCBI Taxonomy" id="408172"/>
    <lineage>
        <taxon>unclassified sequences</taxon>
        <taxon>metagenomes</taxon>
        <taxon>ecological metagenomes</taxon>
    </lineage>
</organism>
<reference evidence="7" key="1">
    <citation type="submission" date="2018-05" db="EMBL/GenBank/DDBJ databases">
        <authorList>
            <person name="Lanie J.A."/>
            <person name="Ng W.-L."/>
            <person name="Kazmierczak K.M."/>
            <person name="Andrzejewski T.M."/>
            <person name="Davidsen T.M."/>
            <person name="Wayne K.J."/>
            <person name="Tettelin H."/>
            <person name="Glass J.I."/>
            <person name="Rusch D."/>
            <person name="Podicherti R."/>
            <person name="Tsui H.-C.T."/>
            <person name="Winkler M.E."/>
        </authorList>
    </citation>
    <scope>NUCLEOTIDE SEQUENCE</scope>
</reference>
<evidence type="ECO:0000256" key="2">
    <source>
        <dbReference type="ARBA" id="ARBA00022475"/>
    </source>
</evidence>